<feature type="transmembrane region" description="Helical" evidence="1">
    <location>
        <begin position="48"/>
        <end position="68"/>
    </location>
</feature>
<dbReference type="EMBL" id="REGN01007717">
    <property type="protein sequence ID" value="RNA05455.1"/>
    <property type="molecule type" value="Genomic_DNA"/>
</dbReference>
<dbReference type="OrthoDB" id="10530318at2759"/>
<gene>
    <name evidence="2" type="ORF">BpHYR1_052059</name>
</gene>
<organism evidence="2 3">
    <name type="scientific">Brachionus plicatilis</name>
    <name type="common">Marine rotifer</name>
    <name type="synonym">Brachionus muelleri</name>
    <dbReference type="NCBI Taxonomy" id="10195"/>
    <lineage>
        <taxon>Eukaryota</taxon>
        <taxon>Metazoa</taxon>
        <taxon>Spiralia</taxon>
        <taxon>Gnathifera</taxon>
        <taxon>Rotifera</taxon>
        <taxon>Eurotatoria</taxon>
        <taxon>Monogononta</taxon>
        <taxon>Pseudotrocha</taxon>
        <taxon>Ploima</taxon>
        <taxon>Brachionidae</taxon>
        <taxon>Brachionus</taxon>
    </lineage>
</organism>
<dbReference type="Proteomes" id="UP000276133">
    <property type="component" value="Unassembled WGS sequence"/>
</dbReference>
<keyword evidence="1" id="KW-1133">Transmembrane helix</keyword>
<keyword evidence="3" id="KW-1185">Reference proteome</keyword>
<proteinExistence type="predicted"/>
<dbReference type="AlphaFoldDB" id="A0A3M7Q369"/>
<keyword evidence="1" id="KW-0472">Membrane</keyword>
<evidence type="ECO:0000256" key="1">
    <source>
        <dbReference type="SAM" id="Phobius"/>
    </source>
</evidence>
<evidence type="ECO:0000313" key="3">
    <source>
        <dbReference type="Proteomes" id="UP000276133"/>
    </source>
</evidence>
<reference evidence="2 3" key="1">
    <citation type="journal article" date="2018" name="Sci. Rep.">
        <title>Genomic signatures of local adaptation to the degree of environmental predictability in rotifers.</title>
        <authorList>
            <person name="Franch-Gras L."/>
            <person name="Hahn C."/>
            <person name="Garcia-Roger E.M."/>
            <person name="Carmona M.J."/>
            <person name="Serra M."/>
            <person name="Gomez A."/>
        </authorList>
    </citation>
    <scope>NUCLEOTIDE SEQUENCE [LARGE SCALE GENOMIC DNA]</scope>
    <source>
        <strain evidence="2">HYR1</strain>
    </source>
</reference>
<accession>A0A3M7Q369</accession>
<comment type="caution">
    <text evidence="2">The sequence shown here is derived from an EMBL/GenBank/DDBJ whole genome shotgun (WGS) entry which is preliminary data.</text>
</comment>
<name>A0A3M7Q369_BRAPC</name>
<feature type="non-terminal residue" evidence="2">
    <location>
        <position position="142"/>
    </location>
</feature>
<sequence>MTPRLHTSTSGPSYFLPWNSSGAAYGGLPQNVSSLLPGVNSLLKPKSAILMFMSASSIWITSYNLTMLGWSRHFIIFTSRNNFCNELWFSWVLSIILMATCLPMSSCLASFTLAKLPLPIVLIRRYLPMCGSSALRVRGPFR</sequence>
<evidence type="ECO:0000313" key="2">
    <source>
        <dbReference type="EMBL" id="RNA05455.1"/>
    </source>
</evidence>
<feature type="transmembrane region" description="Helical" evidence="1">
    <location>
        <begin position="88"/>
        <end position="114"/>
    </location>
</feature>
<protein>
    <submittedName>
        <fullName evidence="2">Uncharacterized protein</fullName>
    </submittedName>
</protein>
<keyword evidence="1" id="KW-0812">Transmembrane</keyword>